<feature type="transmembrane region" description="Helical" evidence="9">
    <location>
        <begin position="96"/>
        <end position="115"/>
    </location>
</feature>
<feature type="transmembrane region" description="Helical" evidence="9">
    <location>
        <begin position="416"/>
        <end position="435"/>
    </location>
</feature>
<feature type="transmembrane region" description="Helical" evidence="9">
    <location>
        <begin position="51"/>
        <end position="76"/>
    </location>
</feature>
<evidence type="ECO:0000256" key="8">
    <source>
        <dbReference type="PIRNR" id="PIRNR005353"/>
    </source>
</evidence>
<sequence length="437" mass="46779">MFQKWFRLQENNTNVKTEILAGFTTFLTMAYIIVVNPIILSDAGVPFDQVFIATIIATVVGTLWMALFANYPIAIAPGMGLNAYFAYSVVGANDQIGYEIAFGAVFVSGIIFIILSLTPFREKLIEAIPSNLKHGITAGIGLFIAFIGLRMSGLIVSHPDNLVALGDLQSPPVVLTLIGLAITIIFMAMNINSALFLGMITTAVIAFFTGHLTFTEGLASAPPEIEWFVFGSPLEAFTNVFTYSLYAVVFSFLLVTIFDTTGTMIGVAEQAGFVKNNKMPRVRQALLSDAIAKTIGSIFGTSPTSAYVESSSGVAAGGRTGLTTVTVSILFTLTIFFGPAISAISGLPAITSPVLIIVGSFMLGSVAHVKWQEFDEAFPAFLIILSMPLTSSIATGIAFGFISYPIMKVVKGKAKTVHPLVYVFAVLFLIQLVFLPH</sequence>
<protein>
    <submittedName>
        <fullName evidence="10">Putative MFS transporter, AGZA family, xanthine/uracil permease</fullName>
    </submittedName>
</protein>
<reference evidence="10 11" key="1">
    <citation type="submission" date="2016-10" db="EMBL/GenBank/DDBJ databases">
        <authorList>
            <person name="de Groot N.N."/>
        </authorList>
    </citation>
    <scope>NUCLEOTIDE SEQUENCE [LARGE SCALE GENOMIC DNA]</scope>
    <source>
        <strain evidence="10 11">DSM 23995</strain>
    </source>
</reference>
<dbReference type="EMBL" id="FONT01000004">
    <property type="protein sequence ID" value="SFE79880.1"/>
    <property type="molecule type" value="Genomic_DNA"/>
</dbReference>
<evidence type="ECO:0000256" key="7">
    <source>
        <dbReference type="ARBA" id="ARBA00023136"/>
    </source>
</evidence>
<evidence type="ECO:0000256" key="9">
    <source>
        <dbReference type="SAM" id="Phobius"/>
    </source>
</evidence>
<keyword evidence="6 8" id="KW-1133">Transmembrane helix</keyword>
<dbReference type="RefSeq" id="WP_091661188.1">
    <property type="nucleotide sequence ID" value="NZ_FONT01000004.1"/>
</dbReference>
<feature type="transmembrane region" description="Helical" evidence="9">
    <location>
        <begin position="240"/>
        <end position="258"/>
    </location>
</feature>
<evidence type="ECO:0000256" key="1">
    <source>
        <dbReference type="ARBA" id="ARBA00004651"/>
    </source>
</evidence>
<keyword evidence="7 8" id="KW-0472">Membrane</keyword>
<dbReference type="InterPro" id="IPR006043">
    <property type="entry name" value="NCS2"/>
</dbReference>
<dbReference type="AlphaFoldDB" id="A0A1I2DIX4"/>
<evidence type="ECO:0000256" key="4">
    <source>
        <dbReference type="ARBA" id="ARBA00022475"/>
    </source>
</evidence>
<proteinExistence type="inferred from homology"/>
<dbReference type="InterPro" id="IPR026033">
    <property type="entry name" value="Azg-like_bact_archaea"/>
</dbReference>
<feature type="transmembrane region" description="Helical" evidence="9">
    <location>
        <begin position="381"/>
        <end position="404"/>
    </location>
</feature>
<dbReference type="PANTHER" id="PTHR43337:SF1">
    <property type="entry name" value="XANTHINE_URACIL PERMEASE C887.17-RELATED"/>
    <property type="match status" value="1"/>
</dbReference>
<evidence type="ECO:0000313" key="10">
    <source>
        <dbReference type="EMBL" id="SFE79880.1"/>
    </source>
</evidence>
<dbReference type="PANTHER" id="PTHR43337">
    <property type="entry name" value="XANTHINE/URACIL PERMEASE C887.17-RELATED"/>
    <property type="match status" value="1"/>
</dbReference>
<evidence type="ECO:0000256" key="6">
    <source>
        <dbReference type="ARBA" id="ARBA00022989"/>
    </source>
</evidence>
<dbReference type="Proteomes" id="UP000199516">
    <property type="component" value="Unassembled WGS sequence"/>
</dbReference>
<feature type="transmembrane region" description="Helical" evidence="9">
    <location>
        <begin position="322"/>
        <end position="344"/>
    </location>
</feature>
<accession>A0A1I2DIX4</accession>
<feature type="transmembrane region" description="Helical" evidence="9">
    <location>
        <begin position="168"/>
        <end position="188"/>
    </location>
</feature>
<feature type="transmembrane region" description="Helical" evidence="9">
    <location>
        <begin position="350"/>
        <end position="369"/>
    </location>
</feature>
<dbReference type="Pfam" id="PF00860">
    <property type="entry name" value="Xan_ur_permease"/>
    <property type="match status" value="1"/>
</dbReference>
<organism evidence="10 11">
    <name type="scientific">Alteribacillus iranensis</name>
    <dbReference type="NCBI Taxonomy" id="930128"/>
    <lineage>
        <taxon>Bacteria</taxon>
        <taxon>Bacillati</taxon>
        <taxon>Bacillota</taxon>
        <taxon>Bacilli</taxon>
        <taxon>Bacillales</taxon>
        <taxon>Bacillaceae</taxon>
        <taxon>Alteribacillus</taxon>
    </lineage>
</organism>
<dbReference type="GO" id="GO:0005345">
    <property type="term" value="F:purine nucleobase transmembrane transporter activity"/>
    <property type="evidence" value="ECO:0007669"/>
    <property type="project" value="TreeGrafter"/>
</dbReference>
<comment type="subcellular location">
    <subcellularLocation>
        <location evidence="1 8">Cell membrane</location>
        <topology evidence="1 8">Multi-pass membrane protein</topology>
    </subcellularLocation>
</comment>
<dbReference type="STRING" id="930128.SAMN05192532_10476"/>
<dbReference type="PIRSF" id="PIRSF005353">
    <property type="entry name" value="PbuG"/>
    <property type="match status" value="1"/>
</dbReference>
<feature type="transmembrane region" description="Helical" evidence="9">
    <location>
        <begin position="20"/>
        <end position="39"/>
    </location>
</feature>
<feature type="transmembrane region" description="Helical" evidence="9">
    <location>
        <begin position="195"/>
        <end position="214"/>
    </location>
</feature>
<keyword evidence="3 8" id="KW-0813">Transport</keyword>
<evidence type="ECO:0000313" key="11">
    <source>
        <dbReference type="Proteomes" id="UP000199516"/>
    </source>
</evidence>
<gene>
    <name evidence="10" type="ORF">SAMN05192532_10476</name>
</gene>
<comment type="similarity">
    <text evidence="2 8">Belongs to the nucleobase:cation symporter-2 (NCS2) (TC 2.A.40) family. Azg-like subfamily.</text>
</comment>
<evidence type="ECO:0000256" key="3">
    <source>
        <dbReference type="ARBA" id="ARBA00022448"/>
    </source>
</evidence>
<name>A0A1I2DIX4_9BACI</name>
<keyword evidence="11" id="KW-1185">Reference proteome</keyword>
<evidence type="ECO:0000256" key="5">
    <source>
        <dbReference type="ARBA" id="ARBA00022692"/>
    </source>
</evidence>
<dbReference type="GO" id="GO:0005886">
    <property type="term" value="C:plasma membrane"/>
    <property type="evidence" value="ECO:0007669"/>
    <property type="project" value="UniProtKB-SubCell"/>
</dbReference>
<evidence type="ECO:0000256" key="2">
    <source>
        <dbReference type="ARBA" id="ARBA00005697"/>
    </source>
</evidence>
<dbReference type="OrthoDB" id="9808458at2"/>
<dbReference type="InterPro" id="IPR045018">
    <property type="entry name" value="Azg-like"/>
</dbReference>
<keyword evidence="4 8" id="KW-1003">Cell membrane</keyword>
<keyword evidence="5 8" id="KW-0812">Transmembrane</keyword>
<feature type="transmembrane region" description="Helical" evidence="9">
    <location>
        <begin position="136"/>
        <end position="156"/>
    </location>
</feature>